<gene>
    <name evidence="1" type="ORF">B296_00030213</name>
</gene>
<dbReference type="EMBL" id="AMZH03002866">
    <property type="protein sequence ID" value="RRT74148.1"/>
    <property type="molecule type" value="Genomic_DNA"/>
</dbReference>
<evidence type="ECO:0000313" key="1">
    <source>
        <dbReference type="EMBL" id="RRT74148.1"/>
    </source>
</evidence>
<organism evidence="1 2">
    <name type="scientific">Ensete ventricosum</name>
    <name type="common">Abyssinian banana</name>
    <name type="synonym">Musa ensete</name>
    <dbReference type="NCBI Taxonomy" id="4639"/>
    <lineage>
        <taxon>Eukaryota</taxon>
        <taxon>Viridiplantae</taxon>
        <taxon>Streptophyta</taxon>
        <taxon>Embryophyta</taxon>
        <taxon>Tracheophyta</taxon>
        <taxon>Spermatophyta</taxon>
        <taxon>Magnoliopsida</taxon>
        <taxon>Liliopsida</taxon>
        <taxon>Zingiberales</taxon>
        <taxon>Musaceae</taxon>
        <taxon>Ensete</taxon>
    </lineage>
</organism>
<sequence length="201" mass="22516">MPGGTYRFVGPPTTGQYRRLGLFRPVTARNMLVTVDFDFHRSLSGGIGCGLVVARKREKKQGRRKRKNQRRLQSENLGMVPRIRRTSQGGDFFAAIFSSSEAMRKRGGGLSDGVCHLLTNLVAYCNSNDSTYEMAEDDDFNGSEFHELLEDPEVDCESAELEEYGLQNDTQAAENLTHIPSKFLSSFLEGLLILYSRGHDI</sequence>
<accession>A0A427AD28</accession>
<name>A0A427AD28_ENSVE</name>
<dbReference type="Proteomes" id="UP000287651">
    <property type="component" value="Unassembled WGS sequence"/>
</dbReference>
<evidence type="ECO:0000313" key="2">
    <source>
        <dbReference type="Proteomes" id="UP000287651"/>
    </source>
</evidence>
<protein>
    <submittedName>
        <fullName evidence="1">Uncharacterized protein</fullName>
    </submittedName>
</protein>
<proteinExistence type="predicted"/>
<reference evidence="1 2" key="1">
    <citation type="journal article" date="2014" name="Agronomy (Basel)">
        <title>A Draft Genome Sequence for Ensete ventricosum, the Drought-Tolerant Tree Against Hunger.</title>
        <authorList>
            <person name="Harrison J."/>
            <person name="Moore K.A."/>
            <person name="Paszkiewicz K."/>
            <person name="Jones T."/>
            <person name="Grant M."/>
            <person name="Ambacheew D."/>
            <person name="Muzemil S."/>
            <person name="Studholme D.J."/>
        </authorList>
    </citation>
    <scope>NUCLEOTIDE SEQUENCE [LARGE SCALE GENOMIC DNA]</scope>
</reference>
<dbReference type="AlphaFoldDB" id="A0A427AD28"/>
<comment type="caution">
    <text evidence="1">The sequence shown here is derived from an EMBL/GenBank/DDBJ whole genome shotgun (WGS) entry which is preliminary data.</text>
</comment>